<reference evidence="6 7" key="1">
    <citation type="submission" date="2017-11" db="EMBL/GenBank/DDBJ databases">
        <title>Understudied soil microbes with underappreciated capabilities: Untangling the Clostridium saccharolyticum group.</title>
        <authorList>
            <person name="Leschine S."/>
        </authorList>
    </citation>
    <scope>NUCLEOTIDE SEQUENCE [LARGE SCALE GENOMIC DNA]</scope>
    <source>
        <strain evidence="6 7">18A</strain>
    </source>
</reference>
<gene>
    <name evidence="6" type="ORF">H171_2432</name>
</gene>
<dbReference type="RefSeq" id="WP_100305359.1">
    <property type="nucleotide sequence ID" value="NZ_PGET01000001.1"/>
</dbReference>
<comment type="pathway">
    <text evidence="1">Carbohydrate acid metabolism.</text>
</comment>
<evidence type="ECO:0000313" key="7">
    <source>
        <dbReference type="Proteomes" id="UP000231092"/>
    </source>
</evidence>
<dbReference type="SUPFAM" id="SSF51569">
    <property type="entry name" value="Aldolase"/>
    <property type="match status" value="1"/>
</dbReference>
<dbReference type="AlphaFoldDB" id="A0A2M8Z647"/>
<evidence type="ECO:0000256" key="2">
    <source>
        <dbReference type="ARBA" id="ARBA00006906"/>
    </source>
</evidence>
<keyword evidence="4" id="KW-0456">Lyase</keyword>
<evidence type="ECO:0000256" key="3">
    <source>
        <dbReference type="ARBA" id="ARBA00011233"/>
    </source>
</evidence>
<dbReference type="NCBIfam" id="TIGR01182">
    <property type="entry name" value="eda"/>
    <property type="match status" value="1"/>
</dbReference>
<accession>A0A2M8Z647</accession>
<comment type="similarity">
    <text evidence="2">Belongs to the KHG/KDPG aldolase family.</text>
</comment>
<keyword evidence="5" id="KW-0119">Carbohydrate metabolism</keyword>
<evidence type="ECO:0000256" key="1">
    <source>
        <dbReference type="ARBA" id="ARBA00004761"/>
    </source>
</evidence>
<dbReference type="Proteomes" id="UP000231092">
    <property type="component" value="Unassembled WGS sequence"/>
</dbReference>
<evidence type="ECO:0000256" key="5">
    <source>
        <dbReference type="ARBA" id="ARBA00023277"/>
    </source>
</evidence>
<dbReference type="InterPro" id="IPR000887">
    <property type="entry name" value="Aldlse_KDPG_KHG"/>
</dbReference>
<dbReference type="CDD" id="cd00452">
    <property type="entry name" value="KDPG_aldolase"/>
    <property type="match status" value="1"/>
</dbReference>
<name>A0A2M8Z647_9FIRM</name>
<proteinExistence type="inferred from homology"/>
<dbReference type="InterPro" id="IPR013785">
    <property type="entry name" value="Aldolase_TIM"/>
</dbReference>
<protein>
    <submittedName>
        <fullName evidence="6">2-dehydro-3-deoxyphosphogluconate aldolase/(4S)-4-hydroxy-2-oxoglutarate aldolase</fullName>
    </submittedName>
</protein>
<comment type="caution">
    <text evidence="6">The sequence shown here is derived from an EMBL/GenBank/DDBJ whole genome shotgun (WGS) entry which is preliminary data.</text>
</comment>
<dbReference type="GO" id="GO:0016829">
    <property type="term" value="F:lyase activity"/>
    <property type="evidence" value="ECO:0007669"/>
    <property type="project" value="UniProtKB-KW"/>
</dbReference>
<dbReference type="PANTHER" id="PTHR30246">
    <property type="entry name" value="2-KETO-3-DEOXY-6-PHOSPHOGLUCONATE ALDOLASE"/>
    <property type="match status" value="1"/>
</dbReference>
<organism evidence="6 7">
    <name type="scientific">[Clostridium] celerecrescens 18A</name>
    <dbReference type="NCBI Taxonomy" id="1286362"/>
    <lineage>
        <taxon>Bacteria</taxon>
        <taxon>Bacillati</taxon>
        <taxon>Bacillota</taxon>
        <taxon>Clostridia</taxon>
        <taxon>Lachnospirales</taxon>
        <taxon>Lachnospiraceae</taxon>
        <taxon>Lacrimispora</taxon>
    </lineage>
</organism>
<comment type="subunit">
    <text evidence="3">Homotrimer.</text>
</comment>
<evidence type="ECO:0000313" key="6">
    <source>
        <dbReference type="EMBL" id="PJJ28910.1"/>
    </source>
</evidence>
<dbReference type="Gene3D" id="3.20.20.70">
    <property type="entry name" value="Aldolase class I"/>
    <property type="match status" value="1"/>
</dbReference>
<dbReference type="Pfam" id="PF01081">
    <property type="entry name" value="Aldolase"/>
    <property type="match status" value="1"/>
</dbReference>
<dbReference type="EMBL" id="PGET01000001">
    <property type="protein sequence ID" value="PJJ28910.1"/>
    <property type="molecule type" value="Genomic_DNA"/>
</dbReference>
<evidence type="ECO:0000256" key="4">
    <source>
        <dbReference type="ARBA" id="ARBA00023239"/>
    </source>
</evidence>
<dbReference type="OrthoDB" id="9802667at2"/>
<dbReference type="PANTHER" id="PTHR30246:SF1">
    <property type="entry name" value="2-DEHYDRO-3-DEOXY-6-PHOSPHOGALACTONATE ALDOLASE-RELATED"/>
    <property type="match status" value="1"/>
</dbReference>
<sequence length="317" mass="33989">MNEILNRIQKIGIMPVAVLDDVKNAVPLAEALCGGGIHCVVIPLSANAAEESIRIMTERFPKMLIGAGGILTTEQAGLAVNAGAKFIVTPEFSSSVVTYCIGRAIPVIPGVSTPDDVETAISFGLDAVNVSSAGQDRGFHMSQSMYSSYNHINFIPADGINEKNSSSYPAFDNILACRMVVEQDLLQAGAFEKIRDLTTKAIKTMLGFEFTHIGINLSNDAEADKTAGIFEAMFGFQKISGAGSLFAGTAIECMKPPCFGTKGHIAIATNSIVRAKNYFEAAGYKFNEASAKFNHNKMIVIYFEEEVGGFAVHLLQR</sequence>